<proteinExistence type="predicted"/>
<organism evidence="2">
    <name type="scientific">Culicoides sonorensis</name>
    <name type="common">Biting midge</name>
    <dbReference type="NCBI Taxonomy" id="179676"/>
    <lineage>
        <taxon>Eukaryota</taxon>
        <taxon>Metazoa</taxon>
        <taxon>Ecdysozoa</taxon>
        <taxon>Arthropoda</taxon>
        <taxon>Hexapoda</taxon>
        <taxon>Insecta</taxon>
        <taxon>Pterygota</taxon>
        <taxon>Neoptera</taxon>
        <taxon>Endopterygota</taxon>
        <taxon>Diptera</taxon>
        <taxon>Nematocera</taxon>
        <taxon>Chironomoidea</taxon>
        <taxon>Ceratopogonidae</taxon>
        <taxon>Ceratopogoninae</taxon>
        <taxon>Culicoides</taxon>
        <taxon>Monoculicoides</taxon>
    </lineage>
</organism>
<name>A0A336MT79_CULSO</name>
<evidence type="ECO:0000313" key="2">
    <source>
        <dbReference type="EMBL" id="SSX31973.1"/>
    </source>
</evidence>
<sequence length="202" mass="23162">MTRRNNQVWNHFKPWFRKYRFQMNEKACFVEDSLRTWTSRTIESSCSFTITRIKTKKLWLLQDATIDHEGVFTNRNSPFQSSLNDQKTRSKQQKPGLFKGIGHIIRFGKHCKDGVAPTISNPTPIAAVQQDTGLIKPQSNSWLINKTENDKGPRNQSLPSVHGHQRLSPAIQPKERNGPPPAPVSTTLEHRFIIVLMTFSVI</sequence>
<feature type="region of interest" description="Disordered" evidence="1">
    <location>
        <begin position="76"/>
        <end position="95"/>
    </location>
</feature>
<reference evidence="2" key="1">
    <citation type="submission" date="2018-07" db="EMBL/GenBank/DDBJ databases">
        <authorList>
            <person name="Quirk P.G."/>
            <person name="Krulwich T.A."/>
        </authorList>
    </citation>
    <scope>NUCLEOTIDE SEQUENCE</scope>
</reference>
<dbReference type="VEuPathDB" id="VectorBase:CSON004281"/>
<accession>A0A336MT79</accession>
<dbReference type="AlphaFoldDB" id="A0A336MT79"/>
<dbReference type="EMBL" id="UFQT01001842">
    <property type="protein sequence ID" value="SSX31973.1"/>
    <property type="molecule type" value="Genomic_DNA"/>
</dbReference>
<gene>
    <name evidence="2" type="primary">CSON004281</name>
</gene>
<protein>
    <submittedName>
        <fullName evidence="2">CSON004281 protein</fullName>
    </submittedName>
</protein>
<evidence type="ECO:0000256" key="1">
    <source>
        <dbReference type="SAM" id="MobiDB-lite"/>
    </source>
</evidence>
<feature type="compositionally biased region" description="Polar residues" evidence="1">
    <location>
        <begin position="76"/>
        <end position="85"/>
    </location>
</feature>
<feature type="region of interest" description="Disordered" evidence="1">
    <location>
        <begin position="138"/>
        <end position="185"/>
    </location>
</feature>